<evidence type="ECO:0000313" key="8">
    <source>
        <dbReference type="Proteomes" id="UP000337909"/>
    </source>
</evidence>
<dbReference type="PANTHER" id="PTHR33307:SF6">
    <property type="entry name" value="ALPHA-RHAMNOSIDASE (EUROFUNG)-RELATED"/>
    <property type="match status" value="1"/>
</dbReference>
<keyword evidence="4" id="KW-0732">Signal</keyword>
<dbReference type="Proteomes" id="UP000337909">
    <property type="component" value="Unassembled WGS sequence"/>
</dbReference>
<dbReference type="InterPro" id="IPR016007">
    <property type="entry name" value="Alpha_rhamnosid"/>
</dbReference>
<dbReference type="InterPro" id="IPR008928">
    <property type="entry name" value="6-hairpin_glycosidase_sf"/>
</dbReference>
<dbReference type="SUPFAM" id="SSF48208">
    <property type="entry name" value="Six-hairpin glycosidases"/>
    <property type="match status" value="1"/>
</dbReference>
<name>A0A5E6ZGA8_PSEFL</name>
<dbReference type="InterPro" id="IPR012341">
    <property type="entry name" value="6hp_glycosidase-like_sf"/>
</dbReference>
<feature type="chain" id="PRO_5023006156" description="alpha-L-rhamnosidase" evidence="4">
    <location>
        <begin position="23"/>
        <end position="585"/>
    </location>
</feature>
<dbReference type="Pfam" id="PF17390">
    <property type="entry name" value="Bac_rhamnosid_C"/>
    <property type="match status" value="1"/>
</dbReference>
<evidence type="ECO:0000259" key="6">
    <source>
        <dbReference type="Pfam" id="PF17390"/>
    </source>
</evidence>
<dbReference type="PANTHER" id="PTHR33307">
    <property type="entry name" value="ALPHA-RHAMNOSIDASE (EUROFUNG)"/>
    <property type="match status" value="1"/>
</dbReference>
<dbReference type="GO" id="GO:0005975">
    <property type="term" value="P:carbohydrate metabolic process"/>
    <property type="evidence" value="ECO:0007669"/>
    <property type="project" value="InterPro"/>
</dbReference>
<dbReference type="Gene3D" id="2.60.420.10">
    <property type="entry name" value="Maltose phosphorylase, domain 3"/>
    <property type="match status" value="1"/>
</dbReference>
<reference evidence="7 8" key="1">
    <citation type="submission" date="2019-09" db="EMBL/GenBank/DDBJ databases">
        <authorList>
            <person name="Chandra G."/>
            <person name="Truman W A."/>
        </authorList>
    </citation>
    <scope>NUCLEOTIDE SEQUENCE [LARGE SCALE GENOMIC DNA]</scope>
    <source>
        <strain evidence="7">PS691</strain>
    </source>
</reference>
<dbReference type="Pfam" id="PF17389">
    <property type="entry name" value="Bac_rhamnosid6H"/>
    <property type="match status" value="1"/>
</dbReference>
<sequence precursor="true">MKSFCILFFTFNLTFIFSSVSAAEQERPVGIEGSVKLFKLAPVKVDIGESKITVDYGKVYFSKVTITPNSENVGKTITIKLRESSQPDPLPSTGQEKIGVRYLEENITLRKGPQELPLPVADKRLMPVSIGAVMPFRYVDIYGWKGEFSEKFISVEFSRSSKYENRGVINFSGGQTANELNRILDLANHTIETTSFAGIFVDGDRERLPYEADAYINMLGWFANVGDVTVPRRTFEYLVDHPSWPTEWQAHMIFMAWADYLQTGDSKFLRKHYDWLKTMSLEEAISETGMVDVTKISQEFKEKLKVTYPLGDIVDWPPNQRDGHEMLANNTVTNAFVYMGFMRMADIARVLGEESDRSRFSVLASSLKNVMDAKVRGQDGLYVDGIGSTHTSAHSLFIPLAFGMVDNNQRSGVLKMLATKVGNYGGGFPGSVFTAQYLLEALFESGEDDLALALMLNKTERGWMNMLNKYDATITHEAWDVQFKDNEDWTHPWGAAPANIIPRFILGINATAPGWKNWEIKPSKVLTFSAKAKIPTPHGLIDITYDYPKRKIVFNVPEGTVAKLNFSQRSLQFKPGRHEAVWDVQ</sequence>
<comment type="catalytic activity">
    <reaction evidence="1">
        <text>Hydrolysis of terminal non-reducing alpha-L-rhamnose residues in alpha-L-rhamnosides.</text>
        <dbReference type="EC" id="3.2.1.40"/>
    </reaction>
</comment>
<dbReference type="EC" id="3.2.1.40" evidence="2"/>
<dbReference type="EMBL" id="CABVHQ010000001">
    <property type="protein sequence ID" value="VVN65116.1"/>
    <property type="molecule type" value="Genomic_DNA"/>
</dbReference>
<dbReference type="RefSeq" id="WP_150640180.1">
    <property type="nucleotide sequence ID" value="NZ_CABVHQ010000001.1"/>
</dbReference>
<dbReference type="GO" id="GO:0030596">
    <property type="term" value="F:alpha-L-rhamnosidase activity"/>
    <property type="evidence" value="ECO:0007669"/>
    <property type="project" value="UniProtKB-EC"/>
</dbReference>
<organism evidence="7 8">
    <name type="scientific">Pseudomonas fluorescens</name>
    <dbReference type="NCBI Taxonomy" id="294"/>
    <lineage>
        <taxon>Bacteria</taxon>
        <taxon>Pseudomonadati</taxon>
        <taxon>Pseudomonadota</taxon>
        <taxon>Gammaproteobacteria</taxon>
        <taxon>Pseudomonadales</taxon>
        <taxon>Pseudomonadaceae</taxon>
        <taxon>Pseudomonas</taxon>
    </lineage>
</organism>
<dbReference type="InterPro" id="IPR035396">
    <property type="entry name" value="Bac_rhamnosid6H"/>
</dbReference>
<feature type="signal peptide" evidence="4">
    <location>
        <begin position="1"/>
        <end position="22"/>
    </location>
</feature>
<feature type="domain" description="Alpha-L-rhamnosidase C-terminal" evidence="6">
    <location>
        <begin position="507"/>
        <end position="565"/>
    </location>
</feature>
<dbReference type="Gene3D" id="1.50.10.10">
    <property type="match status" value="1"/>
</dbReference>
<evidence type="ECO:0000256" key="4">
    <source>
        <dbReference type="SAM" id="SignalP"/>
    </source>
</evidence>
<evidence type="ECO:0000313" key="7">
    <source>
        <dbReference type="EMBL" id="VVN65116.1"/>
    </source>
</evidence>
<keyword evidence="3" id="KW-0378">Hydrolase</keyword>
<dbReference type="OrthoDB" id="9761045at2"/>
<evidence type="ECO:0000256" key="2">
    <source>
        <dbReference type="ARBA" id="ARBA00012652"/>
    </source>
</evidence>
<protein>
    <recommendedName>
        <fullName evidence="2">alpha-L-rhamnosidase</fullName>
        <ecNumber evidence="2">3.2.1.40</ecNumber>
    </recommendedName>
</protein>
<evidence type="ECO:0000256" key="3">
    <source>
        <dbReference type="ARBA" id="ARBA00022801"/>
    </source>
</evidence>
<gene>
    <name evidence="7" type="ORF">PS691_00044</name>
</gene>
<evidence type="ECO:0000256" key="1">
    <source>
        <dbReference type="ARBA" id="ARBA00001445"/>
    </source>
</evidence>
<dbReference type="InterPro" id="IPR035398">
    <property type="entry name" value="Bac_rhamnosid_C"/>
</dbReference>
<feature type="domain" description="Alpha-L-rhamnosidase six-hairpin glycosidase" evidence="5">
    <location>
        <begin position="179"/>
        <end position="503"/>
    </location>
</feature>
<evidence type="ECO:0000259" key="5">
    <source>
        <dbReference type="Pfam" id="PF17389"/>
    </source>
</evidence>
<proteinExistence type="predicted"/>
<accession>A0A5E6ZGA8</accession>
<dbReference type="AlphaFoldDB" id="A0A5E6ZGA8"/>